<evidence type="ECO:0000313" key="3">
    <source>
        <dbReference type="RefSeq" id="XP_027204692.1"/>
    </source>
</evidence>
<feature type="compositionally biased region" description="Basic and acidic residues" evidence="1">
    <location>
        <begin position="137"/>
        <end position="162"/>
    </location>
</feature>
<dbReference type="InterPro" id="IPR036034">
    <property type="entry name" value="PDZ_sf"/>
</dbReference>
<dbReference type="Proteomes" id="UP000515146">
    <property type="component" value="Unplaced"/>
</dbReference>
<evidence type="ECO:0008006" key="4">
    <source>
        <dbReference type="Google" id="ProtNLM"/>
    </source>
</evidence>
<dbReference type="KEGG" id="dpte:113798371"/>
<sequence length="337" mass="39411">MSKMSISTCRKNFNQKYFVLWFNIKFSDNDSQQQHRNGNEKKLGILWIQSWQHRYLVVGYVQSNSIAARIGLKHGDRLGYLNGIVAPKIKHIENFFSDNNNDTCTLRLGILRKHDPIMFNLLQIKSNLLTDNNNNNDDAKQSDQKVKNDVNDGIEHSNNKSKEDNQKNLRYFFVAQSCYENLKEPELYDENILSSAIKNKNNNNCSYCYSLNSSITSFSPTKQSTPIIDDRSNCSQNKNLQEAGSTFIKNKENYQPIFIDDKNVSKQKQKQQQQMNESCSFHCTNKKRPEIQKLLKTYELVSYEKKLYHKYPDTMVKPKIDKHVKSQRVLRNVQKQN</sequence>
<gene>
    <name evidence="3" type="primary">LOC113798371</name>
</gene>
<dbReference type="OrthoDB" id="6510862at2759"/>
<evidence type="ECO:0000256" key="1">
    <source>
        <dbReference type="SAM" id="MobiDB-lite"/>
    </source>
</evidence>
<keyword evidence="2" id="KW-1185">Reference proteome</keyword>
<protein>
    <recommendedName>
        <fullName evidence="4">PDZ domain-containing protein</fullName>
    </recommendedName>
</protein>
<evidence type="ECO:0000313" key="2">
    <source>
        <dbReference type="Proteomes" id="UP000515146"/>
    </source>
</evidence>
<name>A0A6P6YHI7_DERPT</name>
<dbReference type="SUPFAM" id="SSF50156">
    <property type="entry name" value="PDZ domain-like"/>
    <property type="match status" value="1"/>
</dbReference>
<dbReference type="AlphaFoldDB" id="A0A6P6YHI7"/>
<accession>A0A6P6YHI7</accession>
<dbReference type="RefSeq" id="XP_027204692.1">
    <property type="nucleotide sequence ID" value="XM_027348891.1"/>
</dbReference>
<dbReference type="OMA" id="MSISTCR"/>
<proteinExistence type="predicted"/>
<dbReference type="InParanoid" id="A0A6P6YHI7"/>
<reference evidence="3" key="1">
    <citation type="submission" date="2025-08" db="UniProtKB">
        <authorList>
            <consortium name="RefSeq"/>
        </authorList>
    </citation>
    <scope>IDENTIFICATION</scope>
    <source>
        <strain evidence="3">Airmid</strain>
    </source>
</reference>
<organism evidence="2 3">
    <name type="scientific">Dermatophagoides pteronyssinus</name>
    <name type="common">European house dust mite</name>
    <dbReference type="NCBI Taxonomy" id="6956"/>
    <lineage>
        <taxon>Eukaryota</taxon>
        <taxon>Metazoa</taxon>
        <taxon>Ecdysozoa</taxon>
        <taxon>Arthropoda</taxon>
        <taxon>Chelicerata</taxon>
        <taxon>Arachnida</taxon>
        <taxon>Acari</taxon>
        <taxon>Acariformes</taxon>
        <taxon>Sarcoptiformes</taxon>
        <taxon>Astigmata</taxon>
        <taxon>Psoroptidia</taxon>
        <taxon>Analgoidea</taxon>
        <taxon>Pyroglyphidae</taxon>
        <taxon>Dermatophagoidinae</taxon>
        <taxon>Dermatophagoides</taxon>
    </lineage>
</organism>
<feature type="region of interest" description="Disordered" evidence="1">
    <location>
        <begin position="133"/>
        <end position="162"/>
    </location>
</feature>